<keyword evidence="1" id="KW-0472">Membrane</keyword>
<organism evidence="2 3">
    <name type="scientific">Weeksella virosa (strain ATCC 43766 / DSM 16922 / JCM 21250 / CCUG 30538 / CDC 9751 / IAM 14551 / NBRC 16016 / NCTC 11634 / CL345/78)</name>
    <dbReference type="NCBI Taxonomy" id="865938"/>
    <lineage>
        <taxon>Bacteria</taxon>
        <taxon>Pseudomonadati</taxon>
        <taxon>Bacteroidota</taxon>
        <taxon>Flavobacteriia</taxon>
        <taxon>Flavobacteriales</taxon>
        <taxon>Weeksellaceae</taxon>
        <taxon>Weeksella</taxon>
    </lineage>
</organism>
<keyword evidence="3" id="KW-1185">Reference proteome</keyword>
<reference evidence="2 3" key="1">
    <citation type="journal article" date="2011" name="Stand. Genomic Sci.">
        <title>Complete genome sequence of Weeksella virosa type strain (9751).</title>
        <authorList>
            <person name="Lang E."/>
            <person name="Teshima H."/>
            <person name="Lucas S."/>
            <person name="Lapidus A."/>
            <person name="Hammon N."/>
            <person name="Deshpande S."/>
            <person name="Nolan M."/>
            <person name="Cheng J.F."/>
            <person name="Pitluck S."/>
            <person name="Liolios K."/>
            <person name="Pagani I."/>
            <person name="Mikhailova N."/>
            <person name="Ivanova N."/>
            <person name="Mavromatis K."/>
            <person name="Pati A."/>
            <person name="Tapia R."/>
            <person name="Han C."/>
            <person name="Goodwin L."/>
            <person name="Chen A."/>
            <person name="Palaniappan K."/>
            <person name="Land M."/>
            <person name="Hauser L."/>
            <person name="Chang Y.J."/>
            <person name="Jeffries C.D."/>
            <person name="Brambilla E.M."/>
            <person name="Kopitz M."/>
            <person name="Rohde M."/>
            <person name="Goker M."/>
            <person name="Tindall B.J."/>
            <person name="Detter J.C."/>
            <person name="Woyke T."/>
            <person name="Bristow J."/>
            <person name="Eisen J.A."/>
            <person name="Markowitz V."/>
            <person name="Hugenholtz P."/>
            <person name="Klenk H.P."/>
            <person name="Kyrpides N.C."/>
        </authorList>
    </citation>
    <scope>NUCLEOTIDE SEQUENCE [LARGE SCALE GENOMIC DNA]</scope>
    <source>
        <strain evidence="3">ATCC 43766 / DSM 16922 / JCM 21250 / NBRC 16016 / NCTC 11634 / CL345/78</strain>
    </source>
</reference>
<name>F0NYM7_WEEVC</name>
<dbReference type="OrthoDB" id="9932431at2"/>
<dbReference type="KEGG" id="wvi:Weevi_1457"/>
<dbReference type="HOGENOM" id="CLU_2358929_0_0_10"/>
<dbReference type="RefSeq" id="WP_013598547.1">
    <property type="nucleotide sequence ID" value="NC_015144.1"/>
</dbReference>
<keyword evidence="1" id="KW-0812">Transmembrane</keyword>
<proteinExistence type="predicted"/>
<evidence type="ECO:0000313" key="2">
    <source>
        <dbReference type="EMBL" id="ADX68158.1"/>
    </source>
</evidence>
<gene>
    <name evidence="2" type="ordered locus">Weevi_1457</name>
</gene>
<dbReference type="AlphaFoldDB" id="F0NYM7"/>
<accession>F0NYM7</accession>
<feature type="transmembrane region" description="Helical" evidence="1">
    <location>
        <begin position="71"/>
        <end position="88"/>
    </location>
</feature>
<keyword evidence="1" id="KW-1133">Transmembrane helix</keyword>
<dbReference type="EMBL" id="CP002455">
    <property type="protein sequence ID" value="ADX68158.1"/>
    <property type="molecule type" value="Genomic_DNA"/>
</dbReference>
<sequence>MSKLYIKIILLITFLLNVNFLQANNDRGSYQIQSSSQEVYTGDIIPPYMPPQGSGNIGTPGSQATPIDQNIVILITLAILLASIYYFYNNKEKKVL</sequence>
<dbReference type="Proteomes" id="UP000008641">
    <property type="component" value="Chromosome"/>
</dbReference>
<evidence type="ECO:0000256" key="1">
    <source>
        <dbReference type="SAM" id="Phobius"/>
    </source>
</evidence>
<reference evidence="3" key="2">
    <citation type="journal article" date="2011" name="Stand. Genomic Sci.">
        <title>Complete genome sequence of Weeksella virosa type strain (9751T).</title>
        <authorList>
            <person name="Lang E."/>
            <person name="Teshima H."/>
            <person name="Lucas S."/>
            <person name="Lapidus A."/>
            <person name="Hammon N."/>
            <person name="Deshpande S."/>
            <person name="Nolan M."/>
            <person name="Cheng J."/>
            <person name="Pitluck S."/>
            <person name="Liolios K."/>
            <person name="Pagani I."/>
            <person name="Mikhailova N."/>
            <person name="Ivanova N."/>
            <person name="Mavromatis K."/>
            <person name="Pati A."/>
            <person name="Tapia R."/>
            <person name="Han C."/>
            <person name="Goodwin L."/>
            <person name="Chen A."/>
            <person name="Palaniappan K."/>
            <person name="Land M."/>
            <person name="Hauser L."/>
            <person name="Chang Y."/>
            <person name="Jeffries C."/>
            <person name="Brambilla E."/>
            <person name="Kopitz M."/>
            <person name="Rohde M."/>
            <person name="Goker M."/>
            <person name="Tindall B."/>
            <person name="Detter J."/>
            <person name="Woyke T."/>
            <person name="Bristow J."/>
            <person name="Eisen J."/>
            <person name="Markowitz V."/>
            <person name="Hugenholtz P."/>
            <person name="Klenk H."/>
            <person name="Kyrpides N."/>
        </authorList>
    </citation>
    <scope>NUCLEOTIDE SEQUENCE [LARGE SCALE GENOMIC DNA]</scope>
    <source>
        <strain evidence="3">ATCC 43766 / DSM 16922 / JCM 21250 / NBRC 16016 / NCTC 11634 / CL345/78</strain>
    </source>
</reference>
<dbReference type="STRING" id="865938.Weevi_1457"/>
<protein>
    <submittedName>
        <fullName evidence="2">Uncharacterized protein</fullName>
    </submittedName>
</protein>
<evidence type="ECO:0000313" key="3">
    <source>
        <dbReference type="Proteomes" id="UP000008641"/>
    </source>
</evidence>